<evidence type="ECO:0000313" key="1">
    <source>
        <dbReference type="Proteomes" id="UP000504635"/>
    </source>
</evidence>
<dbReference type="GeneID" id="115890192"/>
<protein>
    <submittedName>
        <fullName evidence="2">Uncharacterized protein LOC115890192</fullName>
    </submittedName>
</protein>
<proteinExistence type="predicted"/>
<dbReference type="OrthoDB" id="6779646at2759"/>
<sequence>MRSPNEFSLTLRPPFSPFKPSKNTALVKGSLRETCFWSENLIKLIEEKKRSYQKWLSTHSDHDREEYARLNRIVKREVSKSKNKIWETKCERVERYMGGTRVSEAWKTIRNLRRDEKQNSKLELISMEKWEDHYKQLLTKNRTEFKLEVPDLKNAKDIDVNEISVNEIKKALKNSKNGKAAGPGNFLIELIKQGPDILLEILADILDA</sequence>
<dbReference type="RefSeq" id="XP_030766244.1">
    <property type="nucleotide sequence ID" value="XM_030910384.1"/>
</dbReference>
<dbReference type="KEGG" id="soy:115890192"/>
<keyword evidence="1" id="KW-1185">Reference proteome</keyword>
<gene>
    <name evidence="2" type="primary">LOC115890192</name>
</gene>
<reference evidence="2" key="1">
    <citation type="submission" date="2025-08" db="UniProtKB">
        <authorList>
            <consortium name="RefSeq"/>
        </authorList>
    </citation>
    <scope>IDENTIFICATION</scope>
    <source>
        <tissue evidence="2">Gonads</tissue>
    </source>
</reference>
<evidence type="ECO:0000313" key="2">
    <source>
        <dbReference type="RefSeq" id="XP_030766244.1"/>
    </source>
</evidence>
<accession>A0A6J2YSJ7</accession>
<dbReference type="InParanoid" id="A0A6J2YSJ7"/>
<name>A0A6J2YSJ7_SITOR</name>
<organism evidence="1 2">
    <name type="scientific">Sitophilus oryzae</name>
    <name type="common">Rice weevil</name>
    <name type="synonym">Curculio oryzae</name>
    <dbReference type="NCBI Taxonomy" id="7048"/>
    <lineage>
        <taxon>Eukaryota</taxon>
        <taxon>Metazoa</taxon>
        <taxon>Ecdysozoa</taxon>
        <taxon>Arthropoda</taxon>
        <taxon>Hexapoda</taxon>
        <taxon>Insecta</taxon>
        <taxon>Pterygota</taxon>
        <taxon>Neoptera</taxon>
        <taxon>Endopterygota</taxon>
        <taxon>Coleoptera</taxon>
        <taxon>Polyphaga</taxon>
        <taxon>Cucujiformia</taxon>
        <taxon>Curculionidae</taxon>
        <taxon>Dryophthorinae</taxon>
        <taxon>Sitophilus</taxon>
    </lineage>
</organism>
<dbReference type="AlphaFoldDB" id="A0A6J2YSJ7"/>
<dbReference type="Proteomes" id="UP000504635">
    <property type="component" value="Unplaced"/>
</dbReference>